<keyword evidence="1" id="KW-0479">Metal-binding</keyword>
<dbReference type="SUPFAM" id="SSF48056">
    <property type="entry name" value="Di-copper centre-containing domain"/>
    <property type="match status" value="1"/>
</dbReference>
<gene>
    <name evidence="6" type="ORF">As57867_006305</name>
</gene>
<protein>
    <recommendedName>
        <fullName evidence="4 5">Tyrosinase copper-binding domain-containing protein</fullName>
    </recommendedName>
</protein>
<keyword evidence="2" id="KW-0186">Copper</keyword>
<dbReference type="AlphaFoldDB" id="A0A6A4Z4Y2"/>
<dbReference type="EMBL" id="VJMH01002509">
    <property type="protein sequence ID" value="KAF0708522.1"/>
    <property type="molecule type" value="Genomic_DNA"/>
</dbReference>
<feature type="non-terminal residue" evidence="6">
    <location>
        <position position="444"/>
    </location>
</feature>
<dbReference type="PROSITE" id="PS00497">
    <property type="entry name" value="TYROSINASE_1"/>
    <property type="match status" value="1"/>
</dbReference>
<evidence type="ECO:0000256" key="2">
    <source>
        <dbReference type="ARBA" id="ARBA00023008"/>
    </source>
</evidence>
<reference evidence="6" key="1">
    <citation type="submission" date="2019-06" db="EMBL/GenBank/DDBJ databases">
        <title>Genomics analysis of Aphanomyces spp. identifies a new class of oomycete effector associated with host adaptation.</title>
        <authorList>
            <person name="Gaulin E."/>
        </authorList>
    </citation>
    <scope>NUCLEOTIDE SEQUENCE</scope>
    <source>
        <strain evidence="6">CBS 578.67</strain>
    </source>
</reference>
<evidence type="ECO:0000259" key="4">
    <source>
        <dbReference type="PROSITE" id="PS00497"/>
    </source>
</evidence>
<organism evidence="6">
    <name type="scientific">Aphanomyces stellatus</name>
    <dbReference type="NCBI Taxonomy" id="120398"/>
    <lineage>
        <taxon>Eukaryota</taxon>
        <taxon>Sar</taxon>
        <taxon>Stramenopiles</taxon>
        <taxon>Oomycota</taxon>
        <taxon>Saprolegniomycetes</taxon>
        <taxon>Saprolegniales</taxon>
        <taxon>Verrucalvaceae</taxon>
        <taxon>Aphanomyces</taxon>
    </lineage>
</organism>
<dbReference type="PANTHER" id="PTHR11474:SF126">
    <property type="entry name" value="TYROSINASE-LIKE PROTEIN TYR-1-RELATED"/>
    <property type="match status" value="1"/>
</dbReference>
<accession>A0A6A4Z4Y2</accession>
<proteinExistence type="predicted"/>
<dbReference type="InterPro" id="IPR050316">
    <property type="entry name" value="Tyrosinase/Hemocyanin"/>
</dbReference>
<evidence type="ECO:0000256" key="1">
    <source>
        <dbReference type="ARBA" id="ARBA00022723"/>
    </source>
</evidence>
<dbReference type="GO" id="GO:0016491">
    <property type="term" value="F:oxidoreductase activity"/>
    <property type="evidence" value="ECO:0007669"/>
    <property type="project" value="InterPro"/>
</dbReference>
<feature type="chain" id="PRO_5025690384" description="Tyrosinase copper-binding domain-containing protein" evidence="3">
    <location>
        <begin position="17"/>
        <end position="444"/>
    </location>
</feature>
<feature type="domain" description="Tyrosinase copper-binding" evidence="4">
    <location>
        <begin position="84"/>
        <end position="101"/>
    </location>
</feature>
<dbReference type="GO" id="GO:0046872">
    <property type="term" value="F:metal ion binding"/>
    <property type="evidence" value="ECO:0007669"/>
    <property type="project" value="UniProtKB-KW"/>
</dbReference>
<dbReference type="OrthoDB" id="6132182at2759"/>
<dbReference type="PROSITE" id="PS00498">
    <property type="entry name" value="TYROSINASE_2"/>
    <property type="match status" value="1"/>
</dbReference>
<dbReference type="InterPro" id="IPR002227">
    <property type="entry name" value="Tyrosinase_Cu-bd"/>
</dbReference>
<feature type="signal peptide" evidence="3">
    <location>
        <begin position="1"/>
        <end position="16"/>
    </location>
</feature>
<evidence type="ECO:0000313" key="6">
    <source>
        <dbReference type="EMBL" id="KAF0708522.1"/>
    </source>
</evidence>
<feature type="domain" description="Tyrosinase copper-binding" evidence="5">
    <location>
        <begin position="256"/>
        <end position="267"/>
    </location>
</feature>
<dbReference type="PANTHER" id="PTHR11474">
    <property type="entry name" value="TYROSINASE FAMILY MEMBER"/>
    <property type="match status" value="1"/>
</dbReference>
<sequence>MRVLFLLAAALVAVSAAPSPAPKPTPAPTMAPKTCPPRVRKSWDALTSTEKDTFVSAIEVAMDKGLYQKFVWLHQETMSANEAHRTCVFLFWHRKFMLAFENMLRSLGDRYACVTLPYWDYVQDYSTMQNTRDPAQRCNSILSCSAVARELGGSTQGKQSRANFFGYPFPRNTCVTTSPVSHMCVRPGTCEACVPRGNWANTPLIPGMGAASIRPRLFRSGSVVSAMSAQIESSPHDIVHGTLDGVMSNPMTSPADPIFYMHHNMLDLLHTIFYHCQVEPLGLTDAQQRVDKRVFQGCTTNNNEPVGPTSNLRLRIADSGTSINVDDDPLIGRFFKGLPTQYYQLTDVRTLGYSFELKGLLGDMYAKCDGSTQTRRRLQDLVNTTTIDNVVKPIVLAENKHQLAFEAAVQAQAARQNMTRDDADVEVDKMTVVMHEKCMPGSVH</sequence>
<dbReference type="InterPro" id="IPR008922">
    <property type="entry name" value="Di-copper_centre_dom_sf"/>
</dbReference>
<comment type="caution">
    <text evidence="6">The sequence shown here is derived from an EMBL/GenBank/DDBJ whole genome shotgun (WGS) entry which is preliminary data.</text>
</comment>
<name>A0A6A4Z4Y2_9STRA</name>
<dbReference type="PRINTS" id="PR00092">
    <property type="entry name" value="TYROSINASE"/>
</dbReference>
<dbReference type="Pfam" id="PF00264">
    <property type="entry name" value="Tyrosinase"/>
    <property type="match status" value="1"/>
</dbReference>
<dbReference type="Gene3D" id="1.10.1280.10">
    <property type="entry name" value="Di-copper center containing domain from catechol oxidase"/>
    <property type="match status" value="1"/>
</dbReference>
<evidence type="ECO:0000259" key="5">
    <source>
        <dbReference type="PROSITE" id="PS00498"/>
    </source>
</evidence>
<evidence type="ECO:0000256" key="3">
    <source>
        <dbReference type="SAM" id="SignalP"/>
    </source>
</evidence>
<keyword evidence="3" id="KW-0732">Signal</keyword>